<keyword evidence="3" id="KW-1185">Reference proteome</keyword>
<evidence type="ECO:0000313" key="2">
    <source>
        <dbReference type="EMBL" id="CAA9202961.1"/>
    </source>
</evidence>
<keyword evidence="1" id="KW-0812">Transmembrane</keyword>
<feature type="transmembrane region" description="Helical" evidence="1">
    <location>
        <begin position="24"/>
        <end position="45"/>
    </location>
</feature>
<comment type="caution">
    <text evidence="2">The sequence shown here is derived from an EMBL/GenBank/DDBJ whole genome shotgun (WGS) entry which is preliminary data.</text>
</comment>
<sequence length="67" mass="7097">MVNTVGEDDIKSKTFNLGLSEIDILIISIRALFGNVVFLLLNGLGGAGISQTSSRSVVYAIVLAMIK</sequence>
<organism evidence="2 3">
    <name type="scientific">Flavobacterium collinsii</name>
    <dbReference type="NCBI Taxonomy" id="1114861"/>
    <lineage>
        <taxon>Bacteria</taxon>
        <taxon>Pseudomonadati</taxon>
        <taxon>Bacteroidota</taxon>
        <taxon>Flavobacteriia</taxon>
        <taxon>Flavobacteriales</taxon>
        <taxon>Flavobacteriaceae</taxon>
        <taxon>Flavobacterium</taxon>
    </lineage>
</organism>
<dbReference type="EMBL" id="CADCST010000150">
    <property type="protein sequence ID" value="CAA9202961.1"/>
    <property type="molecule type" value="Genomic_DNA"/>
</dbReference>
<evidence type="ECO:0000256" key="1">
    <source>
        <dbReference type="SAM" id="Phobius"/>
    </source>
</evidence>
<reference evidence="2 3" key="1">
    <citation type="submission" date="2020-02" db="EMBL/GenBank/DDBJ databases">
        <authorList>
            <person name="Criscuolo A."/>
        </authorList>
    </citation>
    <scope>NUCLEOTIDE SEQUENCE [LARGE SCALE GENOMIC DNA]</scope>
    <source>
        <strain evidence="2">CECT7796</strain>
    </source>
</reference>
<keyword evidence="1" id="KW-1133">Transmembrane helix</keyword>
<accession>A0ABM8KQ44</accession>
<name>A0ABM8KQ44_9FLAO</name>
<evidence type="ECO:0000313" key="3">
    <source>
        <dbReference type="Proteomes" id="UP000474567"/>
    </source>
</evidence>
<dbReference type="Proteomes" id="UP000474567">
    <property type="component" value="Unassembled WGS sequence"/>
</dbReference>
<protein>
    <submittedName>
        <fullName evidence="2">Uncharacterized protein</fullName>
    </submittedName>
</protein>
<proteinExistence type="predicted"/>
<gene>
    <name evidence="2" type="ORF">FLACOL7796_04542</name>
</gene>
<keyword evidence="1" id="KW-0472">Membrane</keyword>